<dbReference type="FunFam" id="3.10.20.90:FF:000150">
    <property type="entry name" value="Ubiquitin-like protein ATG12"/>
    <property type="match status" value="1"/>
</dbReference>
<comment type="similarity">
    <text evidence="10">Belongs to the ATG12 family.</text>
</comment>
<keyword evidence="5" id="KW-0256">Endoplasmic reticulum</keyword>
<dbReference type="GO" id="GO:0034045">
    <property type="term" value="C:phagophore assembly site membrane"/>
    <property type="evidence" value="ECO:0007669"/>
    <property type="project" value="TreeGrafter"/>
</dbReference>
<dbReference type="GO" id="GO:0000422">
    <property type="term" value="P:autophagy of mitochondrion"/>
    <property type="evidence" value="ECO:0007669"/>
    <property type="project" value="TreeGrafter"/>
</dbReference>
<protein>
    <recommendedName>
        <fullName evidence="10">Ubiquitin-like protein ATG12</fullName>
    </recommendedName>
</protein>
<dbReference type="GO" id="GO:0006665">
    <property type="term" value="P:sphingolipid metabolic process"/>
    <property type="evidence" value="ECO:0007669"/>
    <property type="project" value="UniProtKB-KW"/>
</dbReference>
<evidence type="ECO:0000256" key="11">
    <source>
        <dbReference type="SAM" id="Phobius"/>
    </source>
</evidence>
<keyword evidence="12" id="KW-1185">Reference proteome</keyword>
<keyword evidence="3 11" id="KW-0812">Transmembrane</keyword>
<feature type="transmembrane region" description="Helical" evidence="11">
    <location>
        <begin position="48"/>
        <end position="69"/>
    </location>
</feature>
<proteinExistence type="inferred from homology"/>
<dbReference type="Pfam" id="PF11779">
    <property type="entry name" value="SPT_ssu-like"/>
    <property type="match status" value="1"/>
</dbReference>
<dbReference type="AlphaFoldDB" id="A0A0M3I184"/>
<comment type="function">
    <text evidence="10">Ubiquitin-like protein involved in autophagic vesicle formation.</text>
</comment>
<evidence type="ECO:0000256" key="6">
    <source>
        <dbReference type="ARBA" id="ARBA00022919"/>
    </source>
</evidence>
<dbReference type="GO" id="GO:0000421">
    <property type="term" value="C:autophagosome membrane"/>
    <property type="evidence" value="ECO:0007669"/>
    <property type="project" value="TreeGrafter"/>
</dbReference>
<organism evidence="12 13">
    <name type="scientific">Ascaris lumbricoides</name>
    <name type="common">Giant roundworm</name>
    <dbReference type="NCBI Taxonomy" id="6252"/>
    <lineage>
        <taxon>Eukaryota</taxon>
        <taxon>Metazoa</taxon>
        <taxon>Ecdysozoa</taxon>
        <taxon>Nematoda</taxon>
        <taxon>Chromadorea</taxon>
        <taxon>Rhabditida</taxon>
        <taxon>Spirurina</taxon>
        <taxon>Ascaridomorpha</taxon>
        <taxon>Ascaridoidea</taxon>
        <taxon>Ascarididae</taxon>
        <taxon>Ascaris</taxon>
    </lineage>
</organism>
<dbReference type="PANTHER" id="PTHR13385">
    <property type="entry name" value="AUTOPHAGY PROTEIN 12"/>
    <property type="match status" value="1"/>
</dbReference>
<dbReference type="CDD" id="cd01612">
    <property type="entry name" value="Ubl_ATG12"/>
    <property type="match status" value="1"/>
</dbReference>
<evidence type="ECO:0000256" key="2">
    <source>
        <dbReference type="ARBA" id="ARBA00022499"/>
    </source>
</evidence>
<dbReference type="Pfam" id="PF04110">
    <property type="entry name" value="APG12"/>
    <property type="match status" value="1"/>
</dbReference>
<name>A0A0M3I184_ASCLU</name>
<evidence type="ECO:0000256" key="7">
    <source>
        <dbReference type="ARBA" id="ARBA00022989"/>
    </source>
</evidence>
<dbReference type="GO" id="GO:0034274">
    <property type="term" value="C:Atg12-Atg5-Atg16 complex"/>
    <property type="evidence" value="ECO:0007669"/>
    <property type="project" value="TreeGrafter"/>
</dbReference>
<evidence type="ECO:0000256" key="1">
    <source>
        <dbReference type="ARBA" id="ARBA00004477"/>
    </source>
</evidence>
<evidence type="ECO:0000313" key="13">
    <source>
        <dbReference type="WBParaSite" id="ALUE_0001000301-mRNA-1"/>
    </source>
</evidence>
<evidence type="ECO:0000256" key="5">
    <source>
        <dbReference type="ARBA" id="ARBA00022824"/>
    </source>
</evidence>
<reference evidence="13" key="1">
    <citation type="submission" date="2017-02" db="UniProtKB">
        <authorList>
            <consortium name="WormBaseParasite"/>
        </authorList>
    </citation>
    <scope>IDENTIFICATION</scope>
</reference>
<comment type="subcellular location">
    <subcellularLocation>
        <location evidence="1">Endoplasmic reticulum membrane</location>
        <topology evidence="1">Multi-pass membrane protein</topology>
    </subcellularLocation>
</comment>
<dbReference type="InterPro" id="IPR007242">
    <property type="entry name" value="Atg12"/>
</dbReference>
<dbReference type="Gene3D" id="3.10.20.90">
    <property type="entry name" value="Phosphatidylinositol 3-kinase Catalytic Subunit, Chain A, domain 1"/>
    <property type="match status" value="1"/>
</dbReference>
<dbReference type="GO" id="GO:0034727">
    <property type="term" value="P:piecemeal microautophagy of the nucleus"/>
    <property type="evidence" value="ECO:0007669"/>
    <property type="project" value="TreeGrafter"/>
</dbReference>
<keyword evidence="9 11" id="KW-0472">Membrane</keyword>
<dbReference type="WBParaSite" id="ALUE_0001000301-mRNA-1">
    <property type="protein sequence ID" value="ALUE_0001000301-mRNA-1"/>
    <property type="gene ID" value="ALUE_0001000301"/>
</dbReference>
<evidence type="ECO:0000256" key="8">
    <source>
        <dbReference type="ARBA" id="ARBA00023006"/>
    </source>
</evidence>
<sequence>MVDSADKLETTVTTDNAQKSKISKGLDWYYLQYCLITGLYMLEPWERAIFNTFVVTCFGIFVAFVYIVVSVQMSAGKVEILLKAVGDAPIMKQSKWVVDSKKTIAELTAFVRQYLKVDASESVFLYVNQCFAPSPDQTLANLVECFASADSKLVLHYSKMNAWG</sequence>
<dbReference type="InterPro" id="IPR024512">
    <property type="entry name" value="Ser_palmitoyltrfase_ssu-like"/>
</dbReference>
<dbReference type="GO" id="GO:0019776">
    <property type="term" value="F:Atg8-family ligase activity"/>
    <property type="evidence" value="ECO:0007669"/>
    <property type="project" value="TreeGrafter"/>
</dbReference>
<evidence type="ECO:0000256" key="9">
    <source>
        <dbReference type="ARBA" id="ARBA00023136"/>
    </source>
</evidence>
<dbReference type="SUPFAM" id="SSF54236">
    <property type="entry name" value="Ubiquitin-like"/>
    <property type="match status" value="1"/>
</dbReference>
<comment type="subunit">
    <text evidence="10">Forms a conjugate with ATG5.</text>
</comment>
<accession>A0A0M3I184</accession>
<keyword evidence="6" id="KW-0746">Sphingolipid metabolism</keyword>
<keyword evidence="7 11" id="KW-1133">Transmembrane helix</keyword>
<dbReference type="PANTHER" id="PTHR13385:SF0">
    <property type="entry name" value="UBIQUITIN-LIKE PROTEIN ATG12"/>
    <property type="match status" value="1"/>
</dbReference>
<keyword evidence="4 10" id="KW-0833">Ubl conjugation pathway</keyword>
<keyword evidence="6" id="KW-0443">Lipid metabolism</keyword>
<evidence type="ECO:0000256" key="3">
    <source>
        <dbReference type="ARBA" id="ARBA00022692"/>
    </source>
</evidence>
<dbReference type="Proteomes" id="UP000036681">
    <property type="component" value="Unplaced"/>
</dbReference>
<dbReference type="GO" id="GO:0000045">
    <property type="term" value="P:autophagosome assembly"/>
    <property type="evidence" value="ECO:0007669"/>
    <property type="project" value="InterPro"/>
</dbReference>
<keyword evidence="2 10" id="KW-1017">Isopeptide bond</keyword>
<keyword evidence="8 10" id="KW-0072">Autophagy</keyword>
<dbReference type="GO" id="GO:0097352">
    <property type="term" value="P:autophagosome maturation"/>
    <property type="evidence" value="ECO:0007669"/>
    <property type="project" value="TreeGrafter"/>
</dbReference>
<dbReference type="GO" id="GO:0061723">
    <property type="term" value="P:glycophagy"/>
    <property type="evidence" value="ECO:0007669"/>
    <property type="project" value="TreeGrafter"/>
</dbReference>
<dbReference type="InterPro" id="IPR029071">
    <property type="entry name" value="Ubiquitin-like_domsf"/>
</dbReference>
<evidence type="ECO:0000313" key="12">
    <source>
        <dbReference type="Proteomes" id="UP000036681"/>
    </source>
</evidence>
<evidence type="ECO:0000256" key="4">
    <source>
        <dbReference type="ARBA" id="ARBA00022786"/>
    </source>
</evidence>
<evidence type="ECO:0000256" key="10">
    <source>
        <dbReference type="RuleBase" id="RU361201"/>
    </source>
</evidence>
<dbReference type="GO" id="GO:0005789">
    <property type="term" value="C:endoplasmic reticulum membrane"/>
    <property type="evidence" value="ECO:0007669"/>
    <property type="project" value="UniProtKB-SubCell"/>
</dbReference>